<feature type="binding site" evidence="11">
    <location>
        <position position="186"/>
    </location>
    <ligand>
        <name>Zn(2+)</name>
        <dbReference type="ChEBI" id="CHEBI:29105"/>
        <label>2</label>
    </ligand>
</feature>
<accession>C8PCE9</accession>
<dbReference type="AlphaFoldDB" id="C8PCE9"/>
<comment type="caution">
    <text evidence="13">The sequence shown here is derived from an EMBL/GenBank/DDBJ whole genome shotgun (WGS) entry which is preliminary data.</text>
</comment>
<keyword evidence="6 13" id="KW-0378">Hydrolase</keyword>
<dbReference type="EMBL" id="ACLN01000007">
    <property type="protein sequence ID" value="EEW51881.1"/>
    <property type="molecule type" value="Genomic_DNA"/>
</dbReference>
<keyword evidence="7 11" id="KW-0862">Zinc</keyword>
<feature type="binding site" evidence="11">
    <location>
        <position position="390"/>
    </location>
    <ligand>
        <name>Zn(2+)</name>
        <dbReference type="ChEBI" id="CHEBI:29105"/>
        <label>2</label>
    </ligand>
</feature>
<dbReference type="Gene3D" id="3.40.630.10">
    <property type="entry name" value="Zn peptidases"/>
    <property type="match status" value="1"/>
</dbReference>
<dbReference type="NCBIfam" id="NF009920">
    <property type="entry name" value="PRK13381.1"/>
    <property type="match status" value="1"/>
</dbReference>
<dbReference type="NCBIfam" id="NF003976">
    <property type="entry name" value="PRK05469.1"/>
    <property type="match status" value="1"/>
</dbReference>
<dbReference type="Gene3D" id="3.30.70.360">
    <property type="match status" value="1"/>
</dbReference>
<dbReference type="PANTHER" id="PTHR42994">
    <property type="entry name" value="PEPTIDASE T"/>
    <property type="match status" value="1"/>
</dbReference>
<evidence type="ECO:0000256" key="8">
    <source>
        <dbReference type="ARBA" id="ARBA00023049"/>
    </source>
</evidence>
<dbReference type="GO" id="GO:0045148">
    <property type="term" value="F:tripeptide aminopeptidase activity"/>
    <property type="evidence" value="ECO:0007669"/>
    <property type="project" value="UniProtKB-UniRule"/>
</dbReference>
<dbReference type="Pfam" id="PF01546">
    <property type="entry name" value="Peptidase_M20"/>
    <property type="match status" value="1"/>
</dbReference>
<dbReference type="GO" id="GO:0008237">
    <property type="term" value="F:metallopeptidase activity"/>
    <property type="evidence" value="ECO:0007669"/>
    <property type="project" value="UniProtKB-KW"/>
</dbReference>
<evidence type="ECO:0000256" key="4">
    <source>
        <dbReference type="ARBA" id="ARBA00022670"/>
    </source>
</evidence>
<sequence>MGEDAMNDIDTAYIEQKFVEYCKVNTRSDPNNNCVPTTKGQVELLMIIKNELQELGLTNISYSAKDSYLVGLLPSNTATLTTAVGFVAHVDTADYNAENVKPQIYRNYDGKKIYLDPQKDRVLDPAEFPSLKKHIGETLITASGSTLLGADDKAGIAGLLGMLKYFKNHPNAEHGDIWVAFGPDEEIGQGAKRFDISRFPVEFAYTLDNGDPGDIAYETFNAASATLQFKGTIVHPGEAYGLMVNATTMASEFIESLPKDQVPEKSKDFEGFMMVLSNSGDVGYAKVELIIRDFDTDSFLAKKQMLIDLVDAFNKKYGENRVEISMHDQYKSPGDLIKQYPYVVNLVLHAYEKMGLVPKIIPFRGGTDGDFISEKGIPTPNLFNGGANFHGPYEYVSVESMSLLSKTLITIVQLHLKMCDHRDNTPLKRKY</sequence>
<evidence type="ECO:0000256" key="9">
    <source>
        <dbReference type="NCBIfam" id="TIGR01882"/>
    </source>
</evidence>
<comment type="similarity">
    <text evidence="2">Belongs to the peptidase M20B family.</text>
</comment>
<dbReference type="GO" id="GO:0008270">
    <property type="term" value="F:zinc ion binding"/>
    <property type="evidence" value="ECO:0007669"/>
    <property type="project" value="InterPro"/>
</dbReference>
<feature type="binding site" evidence="11">
    <location>
        <position position="151"/>
    </location>
    <ligand>
        <name>Zn(2+)</name>
        <dbReference type="ChEBI" id="CHEBI:29105"/>
        <label>1</label>
    </ligand>
</feature>
<evidence type="ECO:0000256" key="3">
    <source>
        <dbReference type="ARBA" id="ARBA00022438"/>
    </source>
</evidence>
<gene>
    <name evidence="13" type="primary">pepT</name>
    <name evidence="13" type="ORF">HMPREF0520_0769</name>
</gene>
<evidence type="ECO:0000256" key="11">
    <source>
        <dbReference type="PIRSR" id="PIRSR037215-2"/>
    </source>
</evidence>
<evidence type="ECO:0000259" key="12">
    <source>
        <dbReference type="Pfam" id="PF07687"/>
    </source>
</evidence>
<dbReference type="EC" id="3.4.11.4" evidence="9"/>
<feature type="binding site" evidence="11">
    <location>
        <position position="89"/>
    </location>
    <ligand>
        <name>Zn(2+)</name>
        <dbReference type="ChEBI" id="CHEBI:29105"/>
        <label>1</label>
    </ligand>
</feature>
<evidence type="ECO:0000313" key="13">
    <source>
        <dbReference type="EMBL" id="EEW51881.1"/>
    </source>
</evidence>
<feature type="active site" description="Proton acceptor" evidence="10">
    <location>
        <position position="185"/>
    </location>
</feature>
<dbReference type="Pfam" id="PF07687">
    <property type="entry name" value="M20_dimer"/>
    <property type="match status" value="1"/>
</dbReference>
<dbReference type="PROSITE" id="PS00758">
    <property type="entry name" value="ARGE_DAPE_CPG2_1"/>
    <property type="match status" value="1"/>
</dbReference>
<dbReference type="HOGENOM" id="CLU_053676_0_0_9"/>
<dbReference type="GO" id="GO:0006508">
    <property type="term" value="P:proteolysis"/>
    <property type="evidence" value="ECO:0007669"/>
    <property type="project" value="UniProtKB-UniRule"/>
</dbReference>
<comment type="cofactor">
    <cofactor evidence="11">
        <name>Zn(2+)</name>
        <dbReference type="ChEBI" id="CHEBI:29105"/>
    </cofactor>
    <text evidence="11">Binds 2 Zn(2+) ions per subunit.</text>
</comment>
<dbReference type="InterPro" id="IPR002933">
    <property type="entry name" value="Peptidase_M20"/>
</dbReference>
<keyword evidence="3 13" id="KW-0031">Aminopeptidase</keyword>
<evidence type="ECO:0000313" key="14">
    <source>
        <dbReference type="Proteomes" id="UP000004115"/>
    </source>
</evidence>
<evidence type="ECO:0000256" key="2">
    <source>
        <dbReference type="ARBA" id="ARBA00009692"/>
    </source>
</evidence>
<reference evidence="13 14" key="1">
    <citation type="submission" date="2009-09" db="EMBL/GenBank/DDBJ databases">
        <authorList>
            <person name="Qin X."/>
            <person name="Bachman B."/>
            <person name="Battles P."/>
            <person name="Bell A."/>
            <person name="Bess C."/>
            <person name="Bickham C."/>
            <person name="Chaboub L."/>
            <person name="Chen D."/>
            <person name="Coyle M."/>
            <person name="Deiros D.R."/>
            <person name="Dinh H."/>
            <person name="Forbes L."/>
            <person name="Fowler G."/>
            <person name="Francisco L."/>
            <person name="Fu Q."/>
            <person name="Gubbala S."/>
            <person name="Hale W."/>
            <person name="Han Y."/>
            <person name="Hemphill L."/>
            <person name="Highlander S.K."/>
            <person name="Hirani K."/>
            <person name="Hogues M."/>
            <person name="Jackson L."/>
            <person name="Jakkamsetti A."/>
            <person name="Javaid M."/>
            <person name="Jiang H."/>
            <person name="Korchina V."/>
            <person name="Kovar C."/>
            <person name="Lara F."/>
            <person name="Lee S."/>
            <person name="Mata R."/>
            <person name="Mathew T."/>
            <person name="Moen C."/>
            <person name="Morales K."/>
            <person name="Munidasa M."/>
            <person name="Nazareth L."/>
            <person name="Ngo R."/>
            <person name="Nguyen L."/>
            <person name="Okwuonu G."/>
            <person name="Ongeri F."/>
            <person name="Patil S."/>
            <person name="Petrosino J."/>
            <person name="Pham C."/>
            <person name="Pham P."/>
            <person name="Pu L.-L."/>
            <person name="Puazo M."/>
            <person name="Raj R."/>
            <person name="Reid J."/>
            <person name="Rouhana J."/>
            <person name="Saada N."/>
            <person name="Shang Y."/>
            <person name="Simmons D."/>
            <person name="Thornton R."/>
            <person name="Warren J."/>
            <person name="Weissenberger G."/>
            <person name="Zhang J."/>
            <person name="Zhang L."/>
            <person name="Zhou C."/>
            <person name="Zhu D."/>
            <person name="Muzny D."/>
            <person name="Worley K."/>
            <person name="Gibbs R."/>
        </authorList>
    </citation>
    <scope>NUCLEOTIDE SEQUENCE [LARGE SCALE GENOMIC DNA]</scope>
    <source>
        <strain evidence="13 14">DSM 13335</strain>
    </source>
</reference>
<keyword evidence="8" id="KW-0482">Metalloprotease</keyword>
<keyword evidence="14" id="KW-1185">Reference proteome</keyword>
<evidence type="ECO:0000256" key="7">
    <source>
        <dbReference type="ARBA" id="ARBA00022833"/>
    </source>
</evidence>
<keyword evidence="4" id="KW-0645">Protease</keyword>
<feature type="active site" evidence="10">
    <location>
        <position position="91"/>
    </location>
</feature>
<name>C8PCE9_9LACO</name>
<feature type="binding site" evidence="11">
    <location>
        <position position="208"/>
    </location>
    <ligand>
        <name>Zn(2+)</name>
        <dbReference type="ChEBI" id="CHEBI:29105"/>
        <label>1</label>
    </ligand>
</feature>
<dbReference type="PATRIC" id="fig|525328.13.peg.886"/>
<evidence type="ECO:0000256" key="5">
    <source>
        <dbReference type="ARBA" id="ARBA00022723"/>
    </source>
</evidence>
<dbReference type="InterPro" id="IPR010161">
    <property type="entry name" value="Peptidase_M20B"/>
</dbReference>
<evidence type="ECO:0000256" key="1">
    <source>
        <dbReference type="ARBA" id="ARBA00000870"/>
    </source>
</evidence>
<dbReference type="SUPFAM" id="SSF55031">
    <property type="entry name" value="Bacterial exopeptidase dimerisation domain"/>
    <property type="match status" value="1"/>
</dbReference>
<dbReference type="PIRSF" id="PIRSF037215">
    <property type="entry name" value="Peptidase_M20B"/>
    <property type="match status" value="1"/>
</dbReference>
<evidence type="ECO:0000256" key="6">
    <source>
        <dbReference type="ARBA" id="ARBA00022801"/>
    </source>
</evidence>
<dbReference type="SUPFAM" id="SSF53187">
    <property type="entry name" value="Zn-dependent exopeptidases"/>
    <property type="match status" value="1"/>
</dbReference>
<dbReference type="GO" id="GO:0006518">
    <property type="term" value="P:peptide metabolic process"/>
    <property type="evidence" value="ECO:0007669"/>
    <property type="project" value="InterPro"/>
</dbReference>
<proteinExistence type="inferred from homology"/>
<dbReference type="PROSITE" id="PS00759">
    <property type="entry name" value="ARGE_DAPE_CPG2_2"/>
    <property type="match status" value="1"/>
</dbReference>
<dbReference type="InterPro" id="IPR011650">
    <property type="entry name" value="Peptidase_M20_dimer"/>
</dbReference>
<keyword evidence="5 11" id="KW-0479">Metal-binding</keyword>
<feature type="binding site" evidence="11">
    <location>
        <position position="151"/>
    </location>
    <ligand>
        <name>Zn(2+)</name>
        <dbReference type="ChEBI" id="CHEBI:29105"/>
        <label>2</label>
    </ligand>
</feature>
<comment type="catalytic activity">
    <reaction evidence="1">
        <text>Release of the N-terminal residue from a tripeptide.</text>
        <dbReference type="EC" id="3.4.11.4"/>
    </reaction>
</comment>
<protein>
    <recommendedName>
        <fullName evidence="9">Peptidase T</fullName>
        <ecNumber evidence="9">3.4.11.4</ecNumber>
    </recommendedName>
</protein>
<dbReference type="InterPro" id="IPR036264">
    <property type="entry name" value="Bact_exopeptidase_dim_dom"/>
</dbReference>
<organism evidence="13 14">
    <name type="scientific">Lactobacillus iners DSM 13335</name>
    <dbReference type="NCBI Taxonomy" id="525328"/>
    <lineage>
        <taxon>Bacteria</taxon>
        <taxon>Bacillati</taxon>
        <taxon>Bacillota</taxon>
        <taxon>Bacilli</taxon>
        <taxon>Lactobacillales</taxon>
        <taxon>Lactobacillaceae</taxon>
        <taxon>Lactobacillus</taxon>
    </lineage>
</organism>
<dbReference type="PANTHER" id="PTHR42994:SF1">
    <property type="entry name" value="PEPTIDASE T"/>
    <property type="match status" value="1"/>
</dbReference>
<evidence type="ECO:0000256" key="10">
    <source>
        <dbReference type="PIRSR" id="PIRSR037215-1"/>
    </source>
</evidence>
<dbReference type="GO" id="GO:0005829">
    <property type="term" value="C:cytosol"/>
    <property type="evidence" value="ECO:0007669"/>
    <property type="project" value="TreeGrafter"/>
</dbReference>
<dbReference type="Proteomes" id="UP000004115">
    <property type="component" value="Unassembled WGS sequence"/>
</dbReference>
<dbReference type="NCBIfam" id="TIGR01882">
    <property type="entry name" value="peptidase-T"/>
    <property type="match status" value="1"/>
</dbReference>
<feature type="domain" description="Peptidase M20 dimerisation" evidence="12">
    <location>
        <begin position="217"/>
        <end position="318"/>
    </location>
</feature>
<dbReference type="InterPro" id="IPR001261">
    <property type="entry name" value="ArgE/DapE_CS"/>
</dbReference>